<dbReference type="PANTHER" id="PTHR23326">
    <property type="entry name" value="CCR4 NOT-RELATED"/>
    <property type="match status" value="1"/>
</dbReference>
<evidence type="ECO:0000256" key="6">
    <source>
        <dbReference type="ARBA" id="ARBA00022553"/>
    </source>
</evidence>
<evidence type="ECO:0000259" key="12">
    <source>
        <dbReference type="Pfam" id="PF04065"/>
    </source>
</evidence>
<keyword evidence="9 10" id="KW-0539">Nucleus</keyword>
<evidence type="ECO:0000313" key="15">
    <source>
        <dbReference type="Proteomes" id="UP000239899"/>
    </source>
</evidence>
<keyword evidence="6" id="KW-0597">Phosphoprotein</keyword>
<evidence type="ECO:0000256" key="4">
    <source>
        <dbReference type="ARBA" id="ARBA00022490"/>
    </source>
</evidence>
<evidence type="ECO:0000259" key="13">
    <source>
        <dbReference type="Pfam" id="PF04153"/>
    </source>
</evidence>
<keyword evidence="7 10" id="KW-0805">Transcription regulation</keyword>
<dbReference type="Pfam" id="PF04153">
    <property type="entry name" value="NOT2_3_5_C"/>
    <property type="match status" value="1"/>
</dbReference>
<dbReference type="GO" id="GO:0000932">
    <property type="term" value="C:P-body"/>
    <property type="evidence" value="ECO:0007669"/>
    <property type="project" value="UniProtKB-UniRule"/>
</dbReference>
<feature type="compositionally biased region" description="Polar residues" evidence="11">
    <location>
        <begin position="298"/>
        <end position="307"/>
    </location>
</feature>
<dbReference type="Pfam" id="PF04065">
    <property type="entry name" value="Not3"/>
    <property type="match status" value="2"/>
</dbReference>
<dbReference type="InterPro" id="IPR007207">
    <property type="entry name" value="Not_N"/>
</dbReference>
<comment type="caution">
    <text evidence="14">The sequence shown here is derived from an EMBL/GenBank/DDBJ whole genome shotgun (WGS) entry which is preliminary data.</text>
</comment>
<evidence type="ECO:0000313" key="14">
    <source>
        <dbReference type="EMBL" id="PRW39295.1"/>
    </source>
</evidence>
<dbReference type="InterPro" id="IPR007282">
    <property type="entry name" value="NOT2/3/5_C"/>
</dbReference>
<feature type="domain" description="CCR4-Not complex component Not N-terminal" evidence="12">
    <location>
        <begin position="65"/>
        <end position="205"/>
    </location>
</feature>
<evidence type="ECO:0000256" key="8">
    <source>
        <dbReference type="ARBA" id="ARBA00023163"/>
    </source>
</evidence>
<dbReference type="InterPro" id="IPR038635">
    <property type="entry name" value="CCR4-NOT_su2/3/5_C_sf"/>
</dbReference>
<gene>
    <name evidence="14" type="ORF">C2E21_6922</name>
</gene>
<evidence type="ECO:0000256" key="3">
    <source>
        <dbReference type="ARBA" id="ARBA00007682"/>
    </source>
</evidence>
<keyword evidence="4 10" id="KW-0963">Cytoplasm</keyword>
<feature type="domain" description="NOT2/NOT3/NOT5 C-terminal" evidence="13">
    <location>
        <begin position="498"/>
        <end position="588"/>
    </location>
</feature>
<keyword evidence="5 10" id="KW-0678">Repressor</keyword>
<feature type="compositionally biased region" description="Basic residues" evidence="11">
    <location>
        <begin position="245"/>
        <end position="257"/>
    </location>
</feature>
<dbReference type="InterPro" id="IPR012270">
    <property type="entry name" value="CCR4-NOT_su3/5"/>
</dbReference>
<evidence type="ECO:0000256" key="1">
    <source>
        <dbReference type="ARBA" id="ARBA00004123"/>
    </source>
</evidence>
<feature type="region of interest" description="Disordered" evidence="11">
    <location>
        <begin position="471"/>
        <end position="500"/>
    </location>
</feature>
<feature type="compositionally biased region" description="Low complexity" evidence="11">
    <location>
        <begin position="258"/>
        <end position="276"/>
    </location>
</feature>
<dbReference type="Gene3D" id="2.30.30.1020">
    <property type="entry name" value="CCR4-NOT complex subunit 2/3/5, C-terminal domain"/>
    <property type="match status" value="1"/>
</dbReference>
<evidence type="ECO:0000256" key="10">
    <source>
        <dbReference type="PIRNR" id="PIRNR005290"/>
    </source>
</evidence>
<evidence type="ECO:0000256" key="2">
    <source>
        <dbReference type="ARBA" id="ARBA00004496"/>
    </source>
</evidence>
<evidence type="ECO:0000256" key="11">
    <source>
        <dbReference type="SAM" id="MobiDB-lite"/>
    </source>
</evidence>
<dbReference type="GO" id="GO:0005634">
    <property type="term" value="C:nucleus"/>
    <property type="evidence" value="ECO:0007669"/>
    <property type="project" value="UniProtKB-SubCell"/>
</dbReference>
<feature type="region of interest" description="Disordered" evidence="11">
    <location>
        <begin position="218"/>
        <end position="368"/>
    </location>
</feature>
<protein>
    <submittedName>
        <fullName evidence="14">Not1 domain-containing</fullName>
    </submittedName>
</protein>
<dbReference type="PRINTS" id="PR01286">
    <property type="entry name" value="NORNUCRECPTR"/>
</dbReference>
<dbReference type="STRING" id="3076.A0A2P6TJ64"/>
<evidence type="ECO:0000256" key="9">
    <source>
        <dbReference type="ARBA" id="ARBA00023242"/>
    </source>
</evidence>
<dbReference type="InterPro" id="IPR040168">
    <property type="entry name" value="Not2/3/5"/>
</dbReference>
<comment type="similarity">
    <text evidence="3 10">Belongs to the CNOT2/3/5 family.</text>
</comment>
<dbReference type="OrthoDB" id="293823at2759"/>
<dbReference type="PIRSF" id="PIRSF005290">
    <property type="entry name" value="NOT_su_3_5"/>
    <property type="match status" value="1"/>
</dbReference>
<sequence>MSKQRKLQIEIDQTLRKIADGVEEWDVLFEKFEETEASADGGQRDKIAQEMKKELKKLQRLREQERFKGLEKELKIKQFSSEGLKRDSTDPVMMRKVQCADWLSDTVSQLETQVEQFEADLEALGPSASGKSGKNKPHRVVELEGFMHKHGEHVKKLEQVLRLLENDQVTPEEVEEALRDPLEYYLQSSTEADYIPDETIYDSLPLLKEVDDSIGKIASHTPRAGAKGKQEGEGEGEGAAEGGKPKRGKAAKERKAKAAAAEAANAKAAAQASAAVTPPPGLPPPPAPPSPAAAGTPNSTGTRSQSFKAVATAGIRPPAAAAASGAAASGSPTKQSPGGPETPAPGAQPARVDDQSPHSVQSSSGEAAEARRLADVAAAAQAAEIAAAAAAAAAASGTPRGRDTGGRIPTVLSFNHLQSQAEAVLGLAATADGVMGTEPSTPMGGDGGMAPESHLPWIPTLADLHMLDASVASRPQPGDGDWKLPDGSISSPGGQPPAQHPVHVPASFPNMVHPSLQRESTFRKLSAETNFFAFYFQQNTRQQLLAANALKAQGWRFHTQINAWFARQSQPRVVTTEHEQGPLVYFDALLHDVTPSSPTGLAAQPMYSGWCPRVSRSDFTFEYKYMEMEDTSVPSDV</sequence>
<dbReference type="EMBL" id="LHPG02000014">
    <property type="protein sequence ID" value="PRW39295.1"/>
    <property type="molecule type" value="Genomic_DNA"/>
</dbReference>
<reference evidence="14 15" key="1">
    <citation type="journal article" date="2018" name="Plant J.">
        <title>Genome sequences of Chlorella sorokiniana UTEX 1602 and Micractinium conductrix SAG 241.80: implications to maltose excretion by a green alga.</title>
        <authorList>
            <person name="Arriola M.B."/>
            <person name="Velmurugan N."/>
            <person name="Zhang Y."/>
            <person name="Plunkett M.H."/>
            <person name="Hondzo H."/>
            <person name="Barney B.M."/>
        </authorList>
    </citation>
    <scope>NUCLEOTIDE SEQUENCE [LARGE SCALE GENOMIC DNA]</scope>
    <source>
        <strain evidence="15">UTEX 1602</strain>
    </source>
</reference>
<feature type="compositionally biased region" description="Pro residues" evidence="11">
    <location>
        <begin position="277"/>
        <end position="291"/>
    </location>
</feature>
<evidence type="ECO:0000256" key="5">
    <source>
        <dbReference type="ARBA" id="ARBA00022491"/>
    </source>
</evidence>
<dbReference type="InterPro" id="IPR003072">
    <property type="entry name" value="NR4A3"/>
</dbReference>
<feature type="compositionally biased region" description="Low complexity" evidence="11">
    <location>
        <begin position="309"/>
        <end position="332"/>
    </location>
</feature>
<proteinExistence type="inferred from homology"/>
<feature type="domain" description="CCR4-Not complex component Not N-terminal" evidence="12">
    <location>
        <begin position="4"/>
        <end position="64"/>
    </location>
</feature>
<organism evidence="14 15">
    <name type="scientific">Chlorella sorokiniana</name>
    <name type="common">Freshwater green alga</name>
    <dbReference type="NCBI Taxonomy" id="3076"/>
    <lineage>
        <taxon>Eukaryota</taxon>
        <taxon>Viridiplantae</taxon>
        <taxon>Chlorophyta</taxon>
        <taxon>core chlorophytes</taxon>
        <taxon>Trebouxiophyceae</taxon>
        <taxon>Chlorellales</taxon>
        <taxon>Chlorellaceae</taxon>
        <taxon>Chlorella clade</taxon>
        <taxon>Chlorella</taxon>
    </lineage>
</organism>
<dbReference type="GO" id="GO:0030015">
    <property type="term" value="C:CCR4-NOT core complex"/>
    <property type="evidence" value="ECO:0007669"/>
    <property type="project" value="UniProtKB-UniRule"/>
</dbReference>
<evidence type="ECO:0000256" key="7">
    <source>
        <dbReference type="ARBA" id="ARBA00023015"/>
    </source>
</evidence>
<name>A0A2P6TJ64_CHLSO</name>
<keyword evidence="8 10" id="KW-0804">Transcription</keyword>
<accession>A0A2P6TJ64</accession>
<dbReference type="Proteomes" id="UP000239899">
    <property type="component" value="Unassembled WGS sequence"/>
</dbReference>
<dbReference type="AlphaFoldDB" id="A0A2P6TJ64"/>
<keyword evidence="15" id="KW-1185">Reference proteome</keyword>
<dbReference type="GO" id="GO:0003677">
    <property type="term" value="F:DNA binding"/>
    <property type="evidence" value="ECO:0007669"/>
    <property type="project" value="InterPro"/>
</dbReference>
<comment type="subcellular location">
    <subcellularLocation>
        <location evidence="2 10">Cytoplasm</location>
    </subcellularLocation>
    <subcellularLocation>
        <location evidence="1 10">Nucleus</location>
    </subcellularLocation>
</comment>
<dbReference type="GO" id="GO:0004879">
    <property type="term" value="F:nuclear receptor activity"/>
    <property type="evidence" value="ECO:0007669"/>
    <property type="project" value="InterPro"/>
</dbReference>